<dbReference type="SUPFAM" id="SSF50341">
    <property type="entry name" value="CheW-like"/>
    <property type="match status" value="1"/>
</dbReference>
<dbReference type="InterPro" id="IPR008207">
    <property type="entry name" value="Sig_transdc_His_kin_Hpt_dom"/>
</dbReference>
<dbReference type="CDD" id="cd16916">
    <property type="entry name" value="HATPase_CheA-like"/>
    <property type="match status" value="1"/>
</dbReference>
<evidence type="ECO:0000256" key="2">
    <source>
        <dbReference type="ARBA" id="ARBA00012438"/>
    </source>
</evidence>
<evidence type="ECO:0000256" key="4">
    <source>
        <dbReference type="ARBA" id="ARBA00022679"/>
    </source>
</evidence>
<dbReference type="Gene3D" id="2.30.30.40">
    <property type="entry name" value="SH3 Domains"/>
    <property type="match status" value="1"/>
</dbReference>
<dbReference type="InterPro" id="IPR005467">
    <property type="entry name" value="His_kinase_dom"/>
</dbReference>
<gene>
    <name evidence="12" type="ORF">RM531_07240</name>
</gene>
<dbReference type="InterPro" id="IPR036097">
    <property type="entry name" value="HisK_dim/P_sf"/>
</dbReference>
<dbReference type="SMART" id="SM00260">
    <property type="entry name" value="CheW"/>
    <property type="match status" value="1"/>
</dbReference>
<dbReference type="EMBL" id="JAVRHY010000005">
    <property type="protein sequence ID" value="MDT0618265.1"/>
    <property type="molecule type" value="Genomic_DNA"/>
</dbReference>
<feature type="domain" description="HPt" evidence="11">
    <location>
        <begin position="1"/>
        <end position="103"/>
    </location>
</feature>
<feature type="modified residue" description="Phosphohistidine" evidence="7">
    <location>
        <position position="46"/>
    </location>
</feature>
<dbReference type="SMART" id="SM01231">
    <property type="entry name" value="H-kinase_dim"/>
    <property type="match status" value="1"/>
</dbReference>
<evidence type="ECO:0000256" key="1">
    <source>
        <dbReference type="ARBA" id="ARBA00000085"/>
    </source>
</evidence>
<sequence length="637" mass="66602">MAADPELLADFLAEAGELLDGLEADVLGLEHDADPARLNAVFRAFHTVKGGAGFMALDAVVDVCHRAEELCNGLRSGSYAVTAEMVDALSAALETLQSQLDAVQAGESPPLADPALLAALKPPGARHTPAPVLAPAPVAAPSSTEEEHVTDAAVDPTEAAVSDWLAGMSPPAAESPAAGEDTITEDEFEALLDQLHGGTPPAPTAVVAPPDSPPVAPPAGAAAPSPARVQAPLKAAETSVRVETRRLDRVMNLVGELVLARNRLKARRTDAASSELDKAISALDGVTSSLQLSVMQIRMQPVGRVFARFPKIVRDLARKLGKEVEVELVGDDTELDKNLVESLADPLVHLVRNAVDHGIEDPTTRQRMGKPRAGRLTISAVQAGDHILVSIADDGAGIDANVLRAKAVERQVIDRETAARMEIAECLRIIFMPGFSTRDAVSDVSGRGVGMDVVKSAIESLAGQVEIVSEPGRGTTMEIRVPLTLAILPTLMASVGPRIIGFPLATVGDVIALDPARMRVAENRRVLMLPDAELPIHDLADWLGCHPHEATRHVVIVGAGGERRGLIVDAVQGREEVVIKPLGALLEDIGGLSGAAVTGDGAIALILEVNGLLKVLARMPSSRAVETTGTERSGTVA</sequence>
<dbReference type="PROSITE" id="PS50109">
    <property type="entry name" value="HIS_KIN"/>
    <property type="match status" value="1"/>
</dbReference>
<dbReference type="PROSITE" id="PS50851">
    <property type="entry name" value="CHEW"/>
    <property type="match status" value="1"/>
</dbReference>
<dbReference type="InterPro" id="IPR037006">
    <property type="entry name" value="CheA-like_homodim_sf"/>
</dbReference>
<keyword evidence="6" id="KW-0902">Two-component regulatory system</keyword>
<evidence type="ECO:0000256" key="3">
    <source>
        <dbReference type="ARBA" id="ARBA00022553"/>
    </source>
</evidence>
<dbReference type="InterPro" id="IPR051315">
    <property type="entry name" value="Bact_Chemotaxis_CheA"/>
</dbReference>
<dbReference type="EC" id="2.7.13.3" evidence="2"/>
<dbReference type="CDD" id="cd00088">
    <property type="entry name" value="HPT"/>
    <property type="match status" value="1"/>
</dbReference>
<comment type="caution">
    <text evidence="12">The sequence shown here is derived from an EMBL/GenBank/DDBJ whole genome shotgun (WGS) entry which is preliminary data.</text>
</comment>
<protein>
    <recommendedName>
        <fullName evidence="2">histidine kinase</fullName>
        <ecNumber evidence="2">2.7.13.3</ecNumber>
    </recommendedName>
</protein>
<evidence type="ECO:0000313" key="13">
    <source>
        <dbReference type="Proteomes" id="UP001259982"/>
    </source>
</evidence>
<keyword evidence="3 7" id="KW-0597">Phosphoprotein</keyword>
<dbReference type="PRINTS" id="PR00344">
    <property type="entry name" value="BCTRLSENSOR"/>
</dbReference>
<dbReference type="Pfam" id="PF01627">
    <property type="entry name" value="Hpt"/>
    <property type="match status" value="1"/>
</dbReference>
<dbReference type="SMART" id="SM00387">
    <property type="entry name" value="HATPase_c"/>
    <property type="match status" value="1"/>
</dbReference>
<keyword evidence="5" id="KW-0418">Kinase</keyword>
<dbReference type="InterPro" id="IPR036641">
    <property type="entry name" value="HPT_dom_sf"/>
</dbReference>
<evidence type="ECO:0000259" key="9">
    <source>
        <dbReference type="PROSITE" id="PS50109"/>
    </source>
</evidence>
<feature type="region of interest" description="Disordered" evidence="8">
    <location>
        <begin position="122"/>
        <end position="143"/>
    </location>
</feature>
<dbReference type="InterPro" id="IPR003594">
    <property type="entry name" value="HATPase_dom"/>
</dbReference>
<dbReference type="Pfam" id="PF02518">
    <property type="entry name" value="HATPase_c"/>
    <property type="match status" value="1"/>
</dbReference>
<keyword evidence="4 12" id="KW-0808">Transferase</keyword>
<feature type="compositionally biased region" description="Low complexity" evidence="8">
    <location>
        <begin position="122"/>
        <end position="141"/>
    </location>
</feature>
<dbReference type="SMART" id="SM00073">
    <property type="entry name" value="HPT"/>
    <property type="match status" value="1"/>
</dbReference>
<evidence type="ECO:0000259" key="11">
    <source>
        <dbReference type="PROSITE" id="PS50894"/>
    </source>
</evidence>
<feature type="region of interest" description="Disordered" evidence="8">
    <location>
        <begin position="196"/>
        <end position="230"/>
    </location>
</feature>
<dbReference type="SUPFAM" id="SSF47226">
    <property type="entry name" value="Histidine-containing phosphotransfer domain, HPT domain"/>
    <property type="match status" value="1"/>
</dbReference>
<evidence type="ECO:0000259" key="10">
    <source>
        <dbReference type="PROSITE" id="PS50851"/>
    </source>
</evidence>
<evidence type="ECO:0000256" key="6">
    <source>
        <dbReference type="ARBA" id="ARBA00023012"/>
    </source>
</evidence>
<dbReference type="Pfam" id="PF01584">
    <property type="entry name" value="CheW"/>
    <property type="match status" value="1"/>
</dbReference>
<dbReference type="SUPFAM" id="SSF55874">
    <property type="entry name" value="ATPase domain of HSP90 chaperone/DNA topoisomerase II/histidine kinase"/>
    <property type="match status" value="1"/>
</dbReference>
<name>A0ABU3B729_9GAMM</name>
<feature type="domain" description="CheW-like" evidence="10">
    <location>
        <begin position="487"/>
        <end position="618"/>
    </location>
</feature>
<dbReference type="InterPro" id="IPR036890">
    <property type="entry name" value="HATPase_C_sf"/>
</dbReference>
<dbReference type="Gene3D" id="3.30.565.10">
    <property type="entry name" value="Histidine kinase-like ATPase, C-terminal domain"/>
    <property type="match status" value="1"/>
</dbReference>
<comment type="catalytic activity">
    <reaction evidence="1">
        <text>ATP + protein L-histidine = ADP + protein N-phospho-L-histidine.</text>
        <dbReference type="EC" id="2.7.13.3"/>
    </reaction>
</comment>
<dbReference type="PANTHER" id="PTHR43395">
    <property type="entry name" value="SENSOR HISTIDINE KINASE CHEA"/>
    <property type="match status" value="1"/>
</dbReference>
<dbReference type="SUPFAM" id="SSF47384">
    <property type="entry name" value="Homodimeric domain of signal transducing histidine kinase"/>
    <property type="match status" value="1"/>
</dbReference>
<reference evidence="12 13" key="1">
    <citation type="submission" date="2023-09" db="EMBL/GenBank/DDBJ databases">
        <authorList>
            <person name="Rey-Velasco X."/>
        </authorList>
    </citation>
    <scope>NUCLEOTIDE SEQUENCE [LARGE SCALE GENOMIC DNA]</scope>
    <source>
        <strain evidence="12 13">P385</strain>
    </source>
</reference>
<dbReference type="PANTHER" id="PTHR43395:SF1">
    <property type="entry name" value="CHEMOTAXIS PROTEIN CHEA"/>
    <property type="match status" value="1"/>
</dbReference>
<dbReference type="RefSeq" id="WP_311658349.1">
    <property type="nucleotide sequence ID" value="NZ_JAVRHY010000005.1"/>
</dbReference>
<dbReference type="Proteomes" id="UP001259982">
    <property type="component" value="Unassembled WGS sequence"/>
</dbReference>
<accession>A0ABU3B729</accession>
<organism evidence="12 13">
    <name type="scientific">Spectribacter acetivorans</name>
    <dbReference type="NCBI Taxonomy" id="3075603"/>
    <lineage>
        <taxon>Bacteria</taxon>
        <taxon>Pseudomonadati</taxon>
        <taxon>Pseudomonadota</taxon>
        <taxon>Gammaproteobacteria</taxon>
        <taxon>Salinisphaerales</taxon>
        <taxon>Salinisphaeraceae</taxon>
        <taxon>Spectribacter</taxon>
    </lineage>
</organism>
<dbReference type="Pfam" id="PF02895">
    <property type="entry name" value="H-kinase_dim"/>
    <property type="match status" value="1"/>
</dbReference>
<evidence type="ECO:0000256" key="7">
    <source>
        <dbReference type="PROSITE-ProRule" id="PRU00110"/>
    </source>
</evidence>
<dbReference type="InterPro" id="IPR004358">
    <property type="entry name" value="Sig_transdc_His_kin-like_C"/>
</dbReference>
<dbReference type="PROSITE" id="PS50894">
    <property type="entry name" value="HPT"/>
    <property type="match status" value="1"/>
</dbReference>
<feature type="domain" description="Histidine kinase" evidence="9">
    <location>
        <begin position="275"/>
        <end position="485"/>
    </location>
</feature>
<evidence type="ECO:0000256" key="8">
    <source>
        <dbReference type="SAM" id="MobiDB-lite"/>
    </source>
</evidence>
<proteinExistence type="predicted"/>
<dbReference type="InterPro" id="IPR004105">
    <property type="entry name" value="CheA-like_dim"/>
</dbReference>
<dbReference type="InterPro" id="IPR036061">
    <property type="entry name" value="CheW-like_dom_sf"/>
</dbReference>
<dbReference type="Gene3D" id="1.10.287.560">
    <property type="entry name" value="Histidine kinase CheA-like, homodimeric domain"/>
    <property type="match status" value="1"/>
</dbReference>
<evidence type="ECO:0000313" key="12">
    <source>
        <dbReference type="EMBL" id="MDT0618265.1"/>
    </source>
</evidence>
<dbReference type="InterPro" id="IPR002545">
    <property type="entry name" value="CheW-lke_dom"/>
</dbReference>
<feature type="compositionally biased region" description="Low complexity" evidence="8">
    <location>
        <begin position="218"/>
        <end position="230"/>
    </location>
</feature>
<dbReference type="Gene3D" id="1.20.120.160">
    <property type="entry name" value="HPT domain"/>
    <property type="match status" value="1"/>
</dbReference>
<evidence type="ECO:0000256" key="5">
    <source>
        <dbReference type="ARBA" id="ARBA00022777"/>
    </source>
</evidence>
<keyword evidence="13" id="KW-1185">Reference proteome</keyword>
<dbReference type="GO" id="GO:0004673">
    <property type="term" value="F:protein histidine kinase activity"/>
    <property type="evidence" value="ECO:0007669"/>
    <property type="project" value="UniProtKB-EC"/>
</dbReference>